<dbReference type="InterPro" id="IPR018958">
    <property type="entry name" value="Knr4/Smi1-like_dom"/>
</dbReference>
<dbReference type="Pfam" id="PF09346">
    <property type="entry name" value="SMI1_KNR4"/>
    <property type="match status" value="1"/>
</dbReference>
<evidence type="ECO:0000313" key="3">
    <source>
        <dbReference type="Proteomes" id="UP001393056"/>
    </source>
</evidence>
<sequence length="145" mass="16679">MILTFKQREDSQNITQEELNDFEALIGFTLPQDYRLHMFTHNGGVVNEDVKHINYPEGGEGISYFYEIKYGNYTIEQIFSNLKGKIPDGYLAIGSTDNCGHIIISLNNDNTYGNTKEWFPDGYIYDLSPSFTQLLNDMILDEDED</sequence>
<name>A0ABU9I9C9_9FLAO</name>
<dbReference type="EMBL" id="JBBYHT010000010">
    <property type="protein sequence ID" value="MEL1249032.1"/>
    <property type="molecule type" value="Genomic_DNA"/>
</dbReference>
<organism evidence="2 3">
    <name type="scientific">Flavobacterium helocola</name>
    <dbReference type="NCBI Taxonomy" id="3139139"/>
    <lineage>
        <taxon>Bacteria</taxon>
        <taxon>Pseudomonadati</taxon>
        <taxon>Bacteroidota</taxon>
        <taxon>Flavobacteriia</taxon>
        <taxon>Flavobacteriales</taxon>
        <taxon>Flavobacteriaceae</taxon>
        <taxon>Flavobacterium</taxon>
    </lineage>
</organism>
<proteinExistence type="predicted"/>
<accession>A0ABU9I9C9</accession>
<protein>
    <submittedName>
        <fullName evidence="2">SMI1/KNR4 family protein</fullName>
    </submittedName>
</protein>
<dbReference type="SUPFAM" id="SSF160631">
    <property type="entry name" value="SMI1/KNR4-like"/>
    <property type="match status" value="1"/>
</dbReference>
<comment type="caution">
    <text evidence="2">The sequence shown here is derived from an EMBL/GenBank/DDBJ whole genome shotgun (WGS) entry which is preliminary data.</text>
</comment>
<evidence type="ECO:0000313" key="2">
    <source>
        <dbReference type="EMBL" id="MEL1249032.1"/>
    </source>
</evidence>
<dbReference type="SMART" id="SM00860">
    <property type="entry name" value="SMI1_KNR4"/>
    <property type="match status" value="1"/>
</dbReference>
<dbReference type="Proteomes" id="UP001393056">
    <property type="component" value="Unassembled WGS sequence"/>
</dbReference>
<gene>
    <name evidence="2" type="ORF">AAEO58_13345</name>
</gene>
<reference evidence="2 3" key="1">
    <citation type="submission" date="2024-04" db="EMBL/GenBank/DDBJ databases">
        <title>Flavobacterium sp. DGU41 16S ribosomal RNA gene Genome sequencing and assembly.</title>
        <authorList>
            <person name="Park S."/>
        </authorList>
    </citation>
    <scope>NUCLEOTIDE SEQUENCE [LARGE SCALE GENOMIC DNA]</scope>
    <source>
        <strain evidence="2 3">DGU41</strain>
    </source>
</reference>
<dbReference type="Gene3D" id="3.40.1580.10">
    <property type="entry name" value="SMI1/KNR4-like"/>
    <property type="match status" value="1"/>
</dbReference>
<feature type="domain" description="Knr4/Smi1-like" evidence="1">
    <location>
        <begin position="13"/>
        <end position="137"/>
    </location>
</feature>
<evidence type="ECO:0000259" key="1">
    <source>
        <dbReference type="SMART" id="SM00860"/>
    </source>
</evidence>
<keyword evidence="3" id="KW-1185">Reference proteome</keyword>
<dbReference type="RefSeq" id="WP_341683900.1">
    <property type="nucleotide sequence ID" value="NZ_JBBYHT010000010.1"/>
</dbReference>
<dbReference type="InterPro" id="IPR037883">
    <property type="entry name" value="Knr4/Smi1-like_sf"/>
</dbReference>